<sequence>MKVMPQADEIRRLCEELNSPDTETVVETCATIAKAVCKCIPPAQAMDFLTAVLDSFLHVRPTCVKAVWKWVFVFLEECSKEIHQEVGYLFIAVIAFPNCGVTQTVRCPSFSDQLLPVCSLGASGLVLGLPFQGSCSPPPLMLCCASLGL</sequence>
<proteinExistence type="predicted"/>
<feature type="domain" description="Maestro-like HEAT-repeats" evidence="1">
    <location>
        <begin position="9"/>
        <end position="86"/>
    </location>
</feature>
<organism evidence="2 3">
    <name type="scientific">Mycteria americana</name>
    <name type="common">Wood stork</name>
    <dbReference type="NCBI Taxonomy" id="33587"/>
    <lineage>
        <taxon>Eukaryota</taxon>
        <taxon>Metazoa</taxon>
        <taxon>Chordata</taxon>
        <taxon>Craniata</taxon>
        <taxon>Vertebrata</taxon>
        <taxon>Euteleostomi</taxon>
        <taxon>Archelosauria</taxon>
        <taxon>Archosauria</taxon>
        <taxon>Dinosauria</taxon>
        <taxon>Saurischia</taxon>
        <taxon>Theropoda</taxon>
        <taxon>Coelurosauria</taxon>
        <taxon>Aves</taxon>
        <taxon>Neognathae</taxon>
        <taxon>Neoaves</taxon>
        <taxon>Aequornithes</taxon>
        <taxon>Ciconiiformes</taxon>
        <taxon>Ciconiidae</taxon>
        <taxon>Mycteria</taxon>
    </lineage>
</organism>
<accession>A0AAN7RRY4</accession>
<reference evidence="2 3" key="1">
    <citation type="journal article" date="2023" name="J. Hered.">
        <title>Chromosome-level genome of the wood stork (Mycteria americana) provides insight into avian chromosome evolution.</title>
        <authorList>
            <person name="Flamio R. Jr."/>
            <person name="Ramstad K.M."/>
        </authorList>
    </citation>
    <scope>NUCLEOTIDE SEQUENCE [LARGE SCALE GENOMIC DNA]</scope>
    <source>
        <strain evidence="2">JAX WOST 10</strain>
    </source>
</reference>
<protein>
    <recommendedName>
        <fullName evidence="1">Maestro-like HEAT-repeats domain-containing protein</fullName>
    </recommendedName>
</protein>
<evidence type="ECO:0000259" key="1">
    <source>
        <dbReference type="Pfam" id="PF21047"/>
    </source>
</evidence>
<evidence type="ECO:0000313" key="3">
    <source>
        <dbReference type="Proteomes" id="UP001333110"/>
    </source>
</evidence>
<dbReference type="EMBL" id="JAUNZN010000008">
    <property type="protein sequence ID" value="KAK4817744.1"/>
    <property type="molecule type" value="Genomic_DNA"/>
</dbReference>
<dbReference type="AlphaFoldDB" id="A0AAN7RRY4"/>
<dbReference type="Proteomes" id="UP001333110">
    <property type="component" value="Unassembled WGS sequence"/>
</dbReference>
<comment type="caution">
    <text evidence="2">The sequence shown here is derived from an EMBL/GenBank/DDBJ whole genome shotgun (WGS) entry which is preliminary data.</text>
</comment>
<evidence type="ECO:0000313" key="2">
    <source>
        <dbReference type="EMBL" id="KAK4817744.1"/>
    </source>
</evidence>
<dbReference type="InterPro" id="IPR048465">
    <property type="entry name" value="Maestro-like_HEAT"/>
</dbReference>
<name>A0AAN7RRY4_MYCAM</name>
<gene>
    <name evidence="2" type="ORF">QYF61_026967</name>
</gene>
<dbReference type="Pfam" id="PF21047">
    <property type="entry name" value="HEAT_Maestro"/>
    <property type="match status" value="1"/>
</dbReference>
<keyword evidence="3" id="KW-1185">Reference proteome</keyword>